<protein>
    <recommendedName>
        <fullName evidence="2">ParB-like N-terminal domain-containing protein</fullName>
    </recommendedName>
</protein>
<proteinExistence type="predicted"/>
<dbReference type="EMBL" id="BMQA01000004">
    <property type="protein sequence ID" value="GGJ08755.1"/>
    <property type="molecule type" value="Genomic_DNA"/>
</dbReference>
<name>A0A917NKU5_9ACTN</name>
<dbReference type="InterPro" id="IPR003115">
    <property type="entry name" value="ParB_N"/>
</dbReference>
<dbReference type="AlphaFoldDB" id="A0A917NKU5"/>
<evidence type="ECO:0000313" key="3">
    <source>
        <dbReference type="EMBL" id="GGJ08755.1"/>
    </source>
</evidence>
<evidence type="ECO:0000259" key="2">
    <source>
        <dbReference type="SMART" id="SM00470"/>
    </source>
</evidence>
<feature type="region of interest" description="Disordered" evidence="1">
    <location>
        <begin position="255"/>
        <end position="287"/>
    </location>
</feature>
<feature type="domain" description="ParB-like N-terminal" evidence="2">
    <location>
        <begin position="59"/>
        <end position="143"/>
    </location>
</feature>
<dbReference type="Gene3D" id="3.90.1530.10">
    <property type="entry name" value="Conserved hypothetical protein from pyrococcus furiosus pfu- 392566-001, ParB domain"/>
    <property type="match status" value="1"/>
</dbReference>
<dbReference type="SUPFAM" id="SSF110849">
    <property type="entry name" value="ParB/Sulfiredoxin"/>
    <property type="match status" value="1"/>
</dbReference>
<dbReference type="SMART" id="SM00470">
    <property type="entry name" value="ParB"/>
    <property type="match status" value="1"/>
</dbReference>
<dbReference type="Proteomes" id="UP000657574">
    <property type="component" value="Unassembled WGS sequence"/>
</dbReference>
<reference evidence="3" key="2">
    <citation type="submission" date="2020-09" db="EMBL/GenBank/DDBJ databases">
        <authorList>
            <person name="Sun Q."/>
            <person name="Ohkuma M."/>
        </authorList>
    </citation>
    <scope>NUCLEOTIDE SEQUENCE</scope>
    <source>
        <strain evidence="3">JCM 3086</strain>
    </source>
</reference>
<evidence type="ECO:0000313" key="4">
    <source>
        <dbReference type="Proteomes" id="UP000657574"/>
    </source>
</evidence>
<dbReference type="InterPro" id="IPR036086">
    <property type="entry name" value="ParB/Sulfiredoxin_sf"/>
</dbReference>
<comment type="caution">
    <text evidence="3">The sequence shown here is derived from an EMBL/GenBank/DDBJ whole genome shotgun (WGS) entry which is preliminary data.</text>
</comment>
<keyword evidence="4" id="KW-1185">Reference proteome</keyword>
<sequence length="374" mass="40996">MPVASSFPHPHAKWQPPIREVIALQQFDASIVAPVLRRSSDDLKEKEHEHSAEHEQEIVTVAISALRPGDSPRIEGEDREHIIRLAETESPLPPIIVNRHTMQVVDGVHRVFAAVLRGETKIPAAFFDGSREDAFLFAVRANSTHGLPLSLADRRTAAERILVSHGHMSDRAIARATGLGAKTIATLRGRLAPAAPQVRVGIDGKVRPVNSVEGRRRAAQVLAERPDASLREVARFAGISPATVTDVKRRLAAGEPPAGTLHSVPEAAPQVRPAPQPAAPARGQRRETPVKIDPGRALKMLMRDPSLRHKQVGRELLRLLHHNMNVMSEWPELLDAVPQHCTRTTADLARQYAENWVKFAEHLGKRGCSAVPAT</sequence>
<accession>A0A917NKU5</accession>
<evidence type="ECO:0000256" key="1">
    <source>
        <dbReference type="SAM" id="MobiDB-lite"/>
    </source>
</evidence>
<organism evidence="3 4">
    <name type="scientific">Streptomyces brasiliensis</name>
    <dbReference type="NCBI Taxonomy" id="1954"/>
    <lineage>
        <taxon>Bacteria</taxon>
        <taxon>Bacillati</taxon>
        <taxon>Actinomycetota</taxon>
        <taxon>Actinomycetes</taxon>
        <taxon>Kitasatosporales</taxon>
        <taxon>Streptomycetaceae</taxon>
        <taxon>Streptomyces</taxon>
    </lineage>
</organism>
<reference evidence="3" key="1">
    <citation type="journal article" date="2014" name="Int. J. Syst. Evol. Microbiol.">
        <title>Complete genome sequence of Corynebacterium casei LMG S-19264T (=DSM 44701T), isolated from a smear-ripened cheese.</title>
        <authorList>
            <consortium name="US DOE Joint Genome Institute (JGI-PGF)"/>
            <person name="Walter F."/>
            <person name="Albersmeier A."/>
            <person name="Kalinowski J."/>
            <person name="Ruckert C."/>
        </authorList>
    </citation>
    <scope>NUCLEOTIDE SEQUENCE</scope>
    <source>
        <strain evidence="3">JCM 3086</strain>
    </source>
</reference>
<gene>
    <name evidence="3" type="ORF">GCM10010121_018880</name>
</gene>